<dbReference type="RefSeq" id="WP_179171439.1">
    <property type="nucleotide sequence ID" value="NZ_CP058531.1"/>
</dbReference>
<name>A0A7D5GEJ8_9EURY</name>
<evidence type="ECO:0000313" key="3">
    <source>
        <dbReference type="Proteomes" id="UP000509750"/>
    </source>
</evidence>
<reference evidence="2 3" key="1">
    <citation type="submission" date="2020-07" db="EMBL/GenBank/DDBJ databases">
        <title>Gai3-2, isolated from salt lake.</title>
        <authorList>
            <person name="Cui H."/>
            <person name="Shi X."/>
        </authorList>
    </citation>
    <scope>NUCLEOTIDE SEQUENCE [LARGE SCALE GENOMIC DNA]</scope>
    <source>
        <strain evidence="2 3">Gai3-2</strain>
        <plasmid evidence="2 3">unnamed2</plasmid>
    </source>
</reference>
<feature type="region of interest" description="Disordered" evidence="1">
    <location>
        <begin position="51"/>
        <end position="74"/>
    </location>
</feature>
<evidence type="ECO:0000313" key="2">
    <source>
        <dbReference type="EMBL" id="QLG29865.1"/>
    </source>
</evidence>
<keyword evidence="2" id="KW-0614">Plasmid</keyword>
<organism evidence="2 3">
    <name type="scientific">Halorarum halophilum</name>
    <dbReference type="NCBI Taxonomy" id="2743090"/>
    <lineage>
        <taxon>Archaea</taxon>
        <taxon>Methanobacteriati</taxon>
        <taxon>Methanobacteriota</taxon>
        <taxon>Stenosarchaea group</taxon>
        <taxon>Halobacteria</taxon>
        <taxon>Halobacteriales</taxon>
        <taxon>Haloferacaceae</taxon>
        <taxon>Halorarum</taxon>
    </lineage>
</organism>
<protein>
    <submittedName>
        <fullName evidence="2">Uncharacterized protein</fullName>
    </submittedName>
</protein>
<dbReference type="Proteomes" id="UP000509750">
    <property type="component" value="Plasmid unnamed2"/>
</dbReference>
<dbReference type="KEGG" id="halg:HUG10_19845"/>
<gene>
    <name evidence="2" type="ORF">HUG10_19845</name>
</gene>
<evidence type="ECO:0000256" key="1">
    <source>
        <dbReference type="SAM" id="MobiDB-lite"/>
    </source>
</evidence>
<geneLocation type="plasmid" evidence="2 3">
    <name>unnamed2</name>
</geneLocation>
<sequence>MYCCLCQNCDEGTLIEELDHAEEYFDDHANRGCEVEIINVEVAIDLLRGSTGPSVSPRDFQTTNEQSSGYETEPSETEIIGFCRRLKIKFGWP</sequence>
<dbReference type="AlphaFoldDB" id="A0A7D5GEJ8"/>
<proteinExistence type="predicted"/>
<keyword evidence="3" id="KW-1185">Reference proteome</keyword>
<dbReference type="OrthoDB" id="284643at2157"/>
<feature type="compositionally biased region" description="Polar residues" evidence="1">
    <location>
        <begin position="51"/>
        <end position="70"/>
    </location>
</feature>
<dbReference type="GeneID" id="56031136"/>
<dbReference type="EMBL" id="CP058531">
    <property type="protein sequence ID" value="QLG29865.1"/>
    <property type="molecule type" value="Genomic_DNA"/>
</dbReference>
<accession>A0A7D5GEJ8</accession>